<reference evidence="2 3" key="1">
    <citation type="submission" date="2021-08" db="EMBL/GenBank/DDBJ databases">
        <title>Draft Genome Sequence of Phanerochaete sordida strain YK-624.</title>
        <authorList>
            <person name="Mori T."/>
            <person name="Dohra H."/>
            <person name="Suzuki T."/>
            <person name="Kawagishi H."/>
            <person name="Hirai H."/>
        </authorList>
    </citation>
    <scope>NUCLEOTIDE SEQUENCE [LARGE SCALE GENOMIC DNA]</scope>
    <source>
        <strain evidence="2 3">YK-624</strain>
    </source>
</reference>
<name>A0A9P3GB71_9APHY</name>
<comment type="caution">
    <text evidence="2">The sequence shown here is derived from an EMBL/GenBank/DDBJ whole genome shotgun (WGS) entry which is preliminary data.</text>
</comment>
<dbReference type="OrthoDB" id="2733714at2759"/>
<dbReference type="AlphaFoldDB" id="A0A9P3GB71"/>
<gene>
    <name evidence="2" type="ORF">PsYK624_068340</name>
</gene>
<evidence type="ECO:0000313" key="2">
    <source>
        <dbReference type="EMBL" id="GJE90690.1"/>
    </source>
</evidence>
<dbReference type="PANTHER" id="PTHR35043:SF7">
    <property type="entry name" value="TRANSCRIPTION FACTOR DOMAIN-CONTAINING PROTEIN"/>
    <property type="match status" value="1"/>
</dbReference>
<feature type="transmembrane region" description="Helical" evidence="1">
    <location>
        <begin position="406"/>
        <end position="423"/>
    </location>
</feature>
<accession>A0A9P3GB71</accession>
<feature type="transmembrane region" description="Helical" evidence="1">
    <location>
        <begin position="341"/>
        <end position="362"/>
    </location>
</feature>
<evidence type="ECO:0000256" key="1">
    <source>
        <dbReference type="SAM" id="Phobius"/>
    </source>
</evidence>
<keyword evidence="1" id="KW-0472">Membrane</keyword>
<keyword evidence="1" id="KW-0812">Transmembrane</keyword>
<keyword evidence="1" id="KW-1133">Transmembrane helix</keyword>
<evidence type="ECO:0000313" key="3">
    <source>
        <dbReference type="Proteomes" id="UP000703269"/>
    </source>
</evidence>
<dbReference type="PANTHER" id="PTHR35043">
    <property type="entry name" value="TRANSCRIPTION FACTOR DOMAIN-CONTAINING PROTEIN"/>
    <property type="match status" value="1"/>
</dbReference>
<organism evidence="2 3">
    <name type="scientific">Phanerochaete sordida</name>
    <dbReference type="NCBI Taxonomy" id="48140"/>
    <lineage>
        <taxon>Eukaryota</taxon>
        <taxon>Fungi</taxon>
        <taxon>Dikarya</taxon>
        <taxon>Basidiomycota</taxon>
        <taxon>Agaricomycotina</taxon>
        <taxon>Agaricomycetes</taxon>
        <taxon>Polyporales</taxon>
        <taxon>Phanerochaetaceae</taxon>
        <taxon>Phanerochaete</taxon>
    </lineage>
</organism>
<keyword evidence="3" id="KW-1185">Reference proteome</keyword>
<proteinExistence type="predicted"/>
<dbReference type="EMBL" id="BPQB01000018">
    <property type="protein sequence ID" value="GJE90690.1"/>
    <property type="molecule type" value="Genomic_DNA"/>
</dbReference>
<feature type="transmembrane region" description="Helical" evidence="1">
    <location>
        <begin position="374"/>
        <end position="394"/>
    </location>
</feature>
<sequence length="451" mass="50976">MPWLRMARKQNSISHTSDTSDEDTLFEYKEKEKNLTSPDLYEFLPDTASTLPSSPAARSRHPWTVAHSFYAVMGGFVLETTPMLGGQTRFALTSSGVRFVLENAPEMIPDLSEEEIQDKSRSDGLAKTLLIVQLLHFALTGVARLAQSLPLSLLEVFTMAHALCTVATCVVWWKKPFSVPEPTFITGERANELAAYMLFTSPVHKDYVAGLITYVCDSESSYVKISPALSLAEKTHDSNYDLPREAHPGESFVIEGYRIELIDKALDPHRNVVFGRTSLPWYNCARGEDNSVTISWADMDRWTLAVRGLKRYGNTQLRHPQGLISRRSGLQMSVFLRAETWWWPAVPLAIATAYGLVHLCAWSTEFPTVVERMLWRYAAAVLVAVGVAFCQYSFFSARRDTWVSRWIFYVFLLLRPLAGTYLLSESLRQLLFLPGRSFLLPNLSIYLPHVS</sequence>
<dbReference type="Proteomes" id="UP000703269">
    <property type="component" value="Unassembled WGS sequence"/>
</dbReference>
<protein>
    <submittedName>
        <fullName evidence="2">Uncharacterized protein</fullName>
    </submittedName>
</protein>